<accession>A0A183FK59</accession>
<dbReference type="OrthoDB" id="61092at2759"/>
<reference evidence="3" key="2">
    <citation type="submission" date="2019-09" db="UniProtKB">
        <authorList>
            <consortium name="WormBaseParasite"/>
        </authorList>
    </citation>
    <scope>IDENTIFICATION</scope>
</reference>
<evidence type="ECO:0000313" key="2">
    <source>
        <dbReference type="Proteomes" id="UP000050761"/>
    </source>
</evidence>
<accession>A0A3P7YJG1</accession>
<dbReference type="AlphaFoldDB" id="A0A183FK59"/>
<organism evidence="2 3">
    <name type="scientific">Heligmosomoides polygyrus</name>
    <name type="common">Parasitic roundworm</name>
    <dbReference type="NCBI Taxonomy" id="6339"/>
    <lineage>
        <taxon>Eukaryota</taxon>
        <taxon>Metazoa</taxon>
        <taxon>Ecdysozoa</taxon>
        <taxon>Nematoda</taxon>
        <taxon>Chromadorea</taxon>
        <taxon>Rhabditida</taxon>
        <taxon>Rhabditina</taxon>
        <taxon>Rhabditomorpha</taxon>
        <taxon>Strongyloidea</taxon>
        <taxon>Heligmosomidae</taxon>
        <taxon>Heligmosomoides</taxon>
    </lineage>
</organism>
<reference evidence="1 2" key="1">
    <citation type="submission" date="2018-11" db="EMBL/GenBank/DDBJ databases">
        <authorList>
            <consortium name="Pathogen Informatics"/>
        </authorList>
    </citation>
    <scope>NUCLEOTIDE SEQUENCE [LARGE SCALE GENOMIC DNA]</scope>
</reference>
<name>A0A183FK59_HELPZ</name>
<proteinExistence type="predicted"/>
<evidence type="ECO:0000313" key="3">
    <source>
        <dbReference type="WBParaSite" id="HPBE_0000749101-mRNA-1"/>
    </source>
</evidence>
<sequence>MSQRIPNRHMVLVDSADSMSDAKRARSATRKVYYLHRVTLDSTKMVGVAEERPFRMWFPEKTPEKIPLEKREKLTADVISMCSEVAGQVDWDCVLPERDVVDEVKMREKRLRTDMLFGPALRLRLHHYLRRNHKVCRNRSYKARSQAVDNLDYFARAEIEDVESDVLRQCSVSVYYPDVNYERESSALRDVLVSKLYDRPLPSFKQKLEIAVPSSSYAISVDDGGLCEILWDGKGTSILINVAPNQDVREYVRWFFRGAVDAVRLTTTERMTLSKYLNEVKSEKFDNAVRVFYNSIAECEEVLQGKDRRVCKLFPRAFVIGRADWNSPKNATMTYRAKWFTAPSKREGLVTVSW</sequence>
<protein>
    <submittedName>
        <fullName evidence="3">Retrotransposon hot spot (RHS) protein</fullName>
    </submittedName>
</protein>
<gene>
    <name evidence="1" type="ORF">HPBE_LOCUS7492</name>
</gene>
<dbReference type="EMBL" id="UZAH01025903">
    <property type="protein sequence ID" value="VDO72487.1"/>
    <property type="molecule type" value="Genomic_DNA"/>
</dbReference>
<keyword evidence="2" id="KW-1185">Reference proteome</keyword>
<dbReference type="WBParaSite" id="HPBE_0000749101-mRNA-1">
    <property type="protein sequence ID" value="HPBE_0000749101-mRNA-1"/>
    <property type="gene ID" value="HPBE_0000749101"/>
</dbReference>
<evidence type="ECO:0000313" key="1">
    <source>
        <dbReference type="EMBL" id="VDO72487.1"/>
    </source>
</evidence>
<dbReference type="Proteomes" id="UP000050761">
    <property type="component" value="Unassembled WGS sequence"/>
</dbReference>